<organism evidence="1 2">
    <name type="scientific">Pieris brassicae</name>
    <name type="common">White butterfly</name>
    <name type="synonym">Large white butterfly</name>
    <dbReference type="NCBI Taxonomy" id="7116"/>
    <lineage>
        <taxon>Eukaryota</taxon>
        <taxon>Metazoa</taxon>
        <taxon>Ecdysozoa</taxon>
        <taxon>Arthropoda</taxon>
        <taxon>Hexapoda</taxon>
        <taxon>Insecta</taxon>
        <taxon>Pterygota</taxon>
        <taxon>Neoptera</taxon>
        <taxon>Endopterygota</taxon>
        <taxon>Lepidoptera</taxon>
        <taxon>Glossata</taxon>
        <taxon>Ditrysia</taxon>
        <taxon>Papilionoidea</taxon>
        <taxon>Pieridae</taxon>
        <taxon>Pierinae</taxon>
        <taxon>Pieris</taxon>
    </lineage>
</organism>
<dbReference type="Proteomes" id="UP001152562">
    <property type="component" value="Unassembled WGS sequence"/>
</dbReference>
<accession>A0A9P0X6L1</accession>
<protein>
    <submittedName>
        <fullName evidence="1">Uncharacterized protein</fullName>
    </submittedName>
</protein>
<dbReference type="EMBL" id="CALOZG010000003">
    <property type="protein sequence ID" value="CAH4004324.1"/>
    <property type="molecule type" value="Genomic_DNA"/>
</dbReference>
<sequence length="121" mass="13905">MIFGTISGTVEDKIEHRGQTLLSSPDNVQATTTRRISKDDLQQLISEGINQAIDSKLGHIESLKISLFVKMEEEINFIINRFLNETECLREEVNTLKNDMQNNNYVIEELRCQIKYATTVE</sequence>
<reference evidence="1" key="1">
    <citation type="submission" date="2022-05" db="EMBL/GenBank/DDBJ databases">
        <authorList>
            <person name="Okamura Y."/>
        </authorList>
    </citation>
    <scope>NUCLEOTIDE SEQUENCE</scope>
</reference>
<proteinExistence type="predicted"/>
<comment type="caution">
    <text evidence="1">The sequence shown here is derived from an EMBL/GenBank/DDBJ whole genome shotgun (WGS) entry which is preliminary data.</text>
</comment>
<keyword evidence="2" id="KW-1185">Reference proteome</keyword>
<evidence type="ECO:0000313" key="2">
    <source>
        <dbReference type="Proteomes" id="UP001152562"/>
    </source>
</evidence>
<dbReference type="AlphaFoldDB" id="A0A9P0X6L1"/>
<evidence type="ECO:0000313" key="1">
    <source>
        <dbReference type="EMBL" id="CAH4004324.1"/>
    </source>
</evidence>
<name>A0A9P0X6L1_PIEBR</name>
<gene>
    <name evidence="1" type="ORF">PIBRA_LOCUS2826</name>
</gene>